<evidence type="ECO:0000256" key="1">
    <source>
        <dbReference type="ARBA" id="ARBA00023002"/>
    </source>
</evidence>
<dbReference type="AlphaFoldDB" id="A0A4S3TUI1"/>
<evidence type="ECO:0000259" key="2">
    <source>
        <dbReference type="Pfam" id="PF00725"/>
    </source>
</evidence>
<dbReference type="InterPro" id="IPR008927">
    <property type="entry name" value="6-PGluconate_DH-like_C_sf"/>
</dbReference>
<name>A0A4S3TUI1_9EURY</name>
<reference evidence="4 5" key="1">
    <citation type="submission" date="2018-10" db="EMBL/GenBank/DDBJ databases">
        <title>Natronolimnobius sp. XQ-INN 246 isolated from Inner Mongolia Autonomous Region of China.</title>
        <authorList>
            <person name="Xue Q."/>
        </authorList>
    </citation>
    <scope>NUCLEOTIDE SEQUENCE [LARGE SCALE GENOMIC DNA]</scope>
    <source>
        <strain evidence="4 5">XQ-INN 246</strain>
    </source>
</reference>
<dbReference type="PANTHER" id="PTHR48075">
    <property type="entry name" value="3-HYDROXYACYL-COA DEHYDROGENASE FAMILY PROTEIN"/>
    <property type="match status" value="1"/>
</dbReference>
<dbReference type="PANTHER" id="PTHR48075:SF5">
    <property type="entry name" value="3-HYDROXYBUTYRYL-COA DEHYDROGENASE"/>
    <property type="match status" value="1"/>
</dbReference>
<accession>A0A4S3TUI1</accession>
<proteinExistence type="predicted"/>
<dbReference type="SUPFAM" id="SSF51735">
    <property type="entry name" value="NAD(P)-binding Rossmann-fold domains"/>
    <property type="match status" value="1"/>
</dbReference>
<dbReference type="InterPro" id="IPR006176">
    <property type="entry name" value="3-OHacyl-CoA_DH_NAD-bd"/>
</dbReference>
<dbReference type="GO" id="GO:0016616">
    <property type="term" value="F:oxidoreductase activity, acting on the CH-OH group of donors, NAD or NADP as acceptor"/>
    <property type="evidence" value="ECO:0007669"/>
    <property type="project" value="InterPro"/>
</dbReference>
<dbReference type="Pfam" id="PF02737">
    <property type="entry name" value="3HCDH_N"/>
    <property type="match status" value="1"/>
</dbReference>
<evidence type="ECO:0000313" key="4">
    <source>
        <dbReference type="EMBL" id="THE66328.1"/>
    </source>
</evidence>
<dbReference type="PRINTS" id="PR00077">
    <property type="entry name" value="GPDHDRGNASE"/>
</dbReference>
<dbReference type="InterPro" id="IPR013328">
    <property type="entry name" value="6PGD_dom2"/>
</dbReference>
<dbReference type="OrthoDB" id="51300at2157"/>
<dbReference type="Gene3D" id="3.40.50.720">
    <property type="entry name" value="NAD(P)-binding Rossmann-like Domain"/>
    <property type="match status" value="1"/>
</dbReference>
<evidence type="ECO:0000313" key="5">
    <source>
        <dbReference type="Proteomes" id="UP000318864"/>
    </source>
</evidence>
<dbReference type="InterPro" id="IPR006168">
    <property type="entry name" value="G3P_DH_NAD-dep"/>
</dbReference>
<keyword evidence="5" id="KW-1185">Reference proteome</keyword>
<feature type="domain" description="3-hydroxyacyl-CoA dehydrogenase C-terminal" evidence="2">
    <location>
        <begin position="294"/>
        <end position="390"/>
    </location>
</feature>
<dbReference type="SUPFAM" id="SSF48179">
    <property type="entry name" value="6-phosphogluconate dehydrogenase C-terminal domain-like"/>
    <property type="match status" value="2"/>
</dbReference>
<evidence type="ECO:0000259" key="3">
    <source>
        <dbReference type="Pfam" id="PF02737"/>
    </source>
</evidence>
<keyword evidence="1" id="KW-0560">Oxidoreductase</keyword>
<dbReference type="InterPro" id="IPR036291">
    <property type="entry name" value="NAD(P)-bd_dom_sf"/>
</dbReference>
<dbReference type="Gene3D" id="1.10.1040.10">
    <property type="entry name" value="N-(1-d-carboxylethyl)-l-norvaline Dehydrogenase, domain 2"/>
    <property type="match status" value="2"/>
</dbReference>
<dbReference type="GO" id="GO:0006072">
    <property type="term" value="P:glycerol-3-phosphate metabolic process"/>
    <property type="evidence" value="ECO:0007669"/>
    <property type="project" value="InterPro"/>
</dbReference>
<comment type="caution">
    <text evidence="4">The sequence shown here is derived from an EMBL/GenBank/DDBJ whole genome shotgun (WGS) entry which is preliminary data.</text>
</comment>
<feature type="domain" description="3-hydroxyacyl-CoA dehydrogenase C-terminal" evidence="2">
    <location>
        <begin position="191"/>
        <end position="279"/>
    </location>
</feature>
<dbReference type="Pfam" id="PF00725">
    <property type="entry name" value="3HCDH"/>
    <property type="match status" value="2"/>
</dbReference>
<feature type="domain" description="3-hydroxyacyl-CoA dehydrogenase NAD binding" evidence="3">
    <location>
        <begin position="8"/>
        <end position="187"/>
    </location>
</feature>
<dbReference type="EMBL" id="RBZW01000011">
    <property type="protein sequence ID" value="THE66328.1"/>
    <property type="molecule type" value="Genomic_DNA"/>
</dbReference>
<sequence>MVRENIHQVTVLGSGSMGHGITEVAAMAGYDVTMRDIESDIVEEGYENIRWSLEKLADSDRLDESVDEIMARIETAVDLGESVADADIVIEAVPEEMALKQDVFDELDDHASEGAILASNTSSLSITDIASVTDRPADVVGLHFFNPPVKMELVEVIYGAETADETAERAYEFVEDIGKTPIYVRKDVHRFVVNNVLGPFVDESHWMVSRDEASIREIDAAMVHQRGYPMGPFELMDMTGLDVTYHVRKAGDIEIPPLMEQRVENENYGRKTGKGHYDYENGDGPDYEEGDGEGFETLRIDAMIVNAAAWLIGNDVATADAVDTGAKLGLGFPEGPCTFGDETGLETILETLEGLHEEYGDERYEPEPYLRELVADGRTGKAAGAGFYEY</sequence>
<dbReference type="GO" id="GO:0070403">
    <property type="term" value="F:NAD+ binding"/>
    <property type="evidence" value="ECO:0007669"/>
    <property type="project" value="InterPro"/>
</dbReference>
<gene>
    <name evidence="4" type="ORF">D8Y22_03390</name>
</gene>
<dbReference type="GO" id="GO:0006631">
    <property type="term" value="P:fatty acid metabolic process"/>
    <property type="evidence" value="ECO:0007669"/>
    <property type="project" value="InterPro"/>
</dbReference>
<dbReference type="FunFam" id="3.40.50.720:FF:000009">
    <property type="entry name" value="Fatty oxidation complex, alpha subunit"/>
    <property type="match status" value="1"/>
</dbReference>
<organism evidence="4 5">
    <name type="scientific">Salinadaptatus halalkaliphilus</name>
    <dbReference type="NCBI Taxonomy" id="2419781"/>
    <lineage>
        <taxon>Archaea</taxon>
        <taxon>Methanobacteriati</taxon>
        <taxon>Methanobacteriota</taxon>
        <taxon>Stenosarchaea group</taxon>
        <taxon>Halobacteria</taxon>
        <taxon>Halobacteriales</taxon>
        <taxon>Natrialbaceae</taxon>
        <taxon>Salinadaptatus</taxon>
    </lineage>
</organism>
<protein>
    <submittedName>
        <fullName evidence="4">3-hydroxyacyl-CoA dehydrogenase</fullName>
    </submittedName>
</protein>
<dbReference type="Proteomes" id="UP000318864">
    <property type="component" value="Unassembled WGS sequence"/>
</dbReference>
<dbReference type="InterPro" id="IPR006108">
    <property type="entry name" value="3HC_DH_C"/>
</dbReference>